<evidence type="ECO:0008006" key="3">
    <source>
        <dbReference type="Google" id="ProtNLM"/>
    </source>
</evidence>
<dbReference type="EMBL" id="JWJH01000011">
    <property type="protein sequence ID" value="KJF67421.1"/>
    <property type="molecule type" value="Genomic_DNA"/>
</dbReference>
<name>A0ABR5CRF2_9HYPH</name>
<organism evidence="1 2">
    <name type="scientific">Rhizobium nepotum 39/7</name>
    <dbReference type="NCBI Taxonomy" id="1368418"/>
    <lineage>
        <taxon>Bacteria</taxon>
        <taxon>Pseudomonadati</taxon>
        <taxon>Pseudomonadota</taxon>
        <taxon>Alphaproteobacteria</taxon>
        <taxon>Hyphomicrobiales</taxon>
        <taxon>Rhizobiaceae</taxon>
        <taxon>Rhizobium/Agrobacterium group</taxon>
        <taxon>Rhizobium</taxon>
    </lineage>
</organism>
<dbReference type="SUPFAM" id="SSF46785">
    <property type="entry name" value="Winged helix' DNA-binding domain"/>
    <property type="match status" value="1"/>
</dbReference>
<comment type="caution">
    <text evidence="1">The sequence shown here is derived from an EMBL/GenBank/DDBJ whole genome shotgun (WGS) entry which is preliminary data.</text>
</comment>
<reference evidence="1 2" key="1">
    <citation type="submission" date="2015-03" db="EMBL/GenBank/DDBJ databases">
        <title>Draft Genome Sequences of Agrobacterium nepotum Strain 39/7T (= CFBP 7436T = LMG 26435T) and Agrobacterium sp. Strain KFB 330 (= CFBP 8308 = LMG 28674).</title>
        <authorList>
            <person name="Kuzmanovic N."/>
            <person name="Pulawska J."/>
            <person name="Obradovic A."/>
        </authorList>
    </citation>
    <scope>NUCLEOTIDE SEQUENCE [LARGE SCALE GENOMIC DNA]</scope>
    <source>
        <strain evidence="1 2">39/7</strain>
    </source>
</reference>
<dbReference type="InterPro" id="IPR036390">
    <property type="entry name" value="WH_DNA-bd_sf"/>
</dbReference>
<dbReference type="RefSeq" id="WP_045021100.1">
    <property type="nucleotide sequence ID" value="NZ_JWJH01000011.1"/>
</dbReference>
<accession>A0ABR5CRF2</accession>
<evidence type="ECO:0000313" key="2">
    <source>
        <dbReference type="Proteomes" id="UP000052068"/>
    </source>
</evidence>
<sequence>MMQDKSTLHFDRIFNHLPPSACLTVEVLEEVAGLSRSQIFRVLGKMVTAGLIQRRKVGCYQLTIAGLKAKRTGVVQTPVQPTRAPTLPADSFRQRLWSVMRMSGAFVAAELVMAANWPLKRPEVEAGKYLRALKRAGYLIELPNGARGQIRYRLIRNSGQLAPLVSSVDGTVYDPNTREAAPCAKQA</sequence>
<proteinExistence type="predicted"/>
<evidence type="ECO:0000313" key="1">
    <source>
        <dbReference type="EMBL" id="KJF67421.1"/>
    </source>
</evidence>
<dbReference type="Proteomes" id="UP000052068">
    <property type="component" value="Unassembled WGS sequence"/>
</dbReference>
<gene>
    <name evidence="1" type="ORF">RS75_13185</name>
</gene>
<keyword evidence="2" id="KW-1185">Reference proteome</keyword>
<protein>
    <recommendedName>
        <fullName evidence="3">HTH iclR-type domain-containing protein</fullName>
    </recommendedName>
</protein>